<reference evidence="3 4" key="1">
    <citation type="submission" date="2018-03" db="EMBL/GenBank/DDBJ databases">
        <authorList>
            <person name="Guldener U."/>
        </authorList>
    </citation>
    <scope>NUCLEOTIDE SEQUENCE [LARGE SCALE GENOMIC DNA]</scope>
    <source>
        <strain evidence="3 4">NBRC100155</strain>
    </source>
</reference>
<evidence type="ECO:0008006" key="5">
    <source>
        <dbReference type="Google" id="ProtNLM"/>
    </source>
</evidence>
<evidence type="ECO:0000256" key="1">
    <source>
        <dbReference type="SAM" id="MobiDB-lite"/>
    </source>
</evidence>
<feature type="signal peptide" evidence="2">
    <location>
        <begin position="1"/>
        <end position="16"/>
    </location>
</feature>
<evidence type="ECO:0000256" key="2">
    <source>
        <dbReference type="SAM" id="SignalP"/>
    </source>
</evidence>
<sequence length="366" mass="41211">MLTLLIKVFLAPLLLGQFCASAFPMDPNWPQNNLPDPYGSWRSHSNKQPHQWSERFGIDAELYRQPEYQLRPDQYPASSFSAEPYPADPLSEVLYSSHQYPASPSLPVGQSQLAKPYEPDYASIYGWEAHEAGSSNPSQHYPVWQNVPALHSSVSHENVEATAGRNVGEQDPPANRKQPKDLRKEKSFLFRKQNGFPEPAELSNLPLIKDMLVTKQNGKLKIAKDPGNRDVYDFINTEVFNKHLQRLSPQDVPSFTALLGRKSPVSHSSRALPVPPVRAPPNTRANHVKLYMADHNLGNGPPHQFKGGEPFKPFYSFWGMPDISEARQNTVYFYGLGVLDKVHNEDVDALLQMKKAARQAIQGHPM</sequence>
<evidence type="ECO:0000313" key="3">
    <source>
        <dbReference type="EMBL" id="SPO27421.1"/>
    </source>
</evidence>
<evidence type="ECO:0000313" key="4">
    <source>
        <dbReference type="Proteomes" id="UP000324022"/>
    </source>
</evidence>
<dbReference type="EMBL" id="OOIN01000017">
    <property type="protein sequence ID" value="SPO27421.1"/>
    <property type="molecule type" value="Genomic_DNA"/>
</dbReference>
<dbReference type="AlphaFoldDB" id="A0A5C3ECT6"/>
<feature type="chain" id="PRO_5023116745" description="Effector family protein Eff1" evidence="2">
    <location>
        <begin position="17"/>
        <end position="366"/>
    </location>
</feature>
<organism evidence="3 4">
    <name type="scientific">Ustilago trichophora</name>
    <dbReference type="NCBI Taxonomy" id="86804"/>
    <lineage>
        <taxon>Eukaryota</taxon>
        <taxon>Fungi</taxon>
        <taxon>Dikarya</taxon>
        <taxon>Basidiomycota</taxon>
        <taxon>Ustilaginomycotina</taxon>
        <taxon>Ustilaginomycetes</taxon>
        <taxon>Ustilaginales</taxon>
        <taxon>Ustilaginaceae</taxon>
        <taxon>Ustilago</taxon>
    </lineage>
</organism>
<gene>
    <name evidence="3" type="ORF">UTRI_10538</name>
</gene>
<keyword evidence="2" id="KW-0732">Signal</keyword>
<name>A0A5C3ECT6_9BASI</name>
<dbReference type="Proteomes" id="UP000324022">
    <property type="component" value="Unassembled WGS sequence"/>
</dbReference>
<proteinExistence type="predicted"/>
<accession>A0A5C3ECT6</accession>
<feature type="region of interest" description="Disordered" evidence="1">
    <location>
        <begin position="155"/>
        <end position="182"/>
    </location>
</feature>
<protein>
    <recommendedName>
        <fullName evidence="5">Effector family protein Eff1</fullName>
    </recommendedName>
</protein>
<keyword evidence="4" id="KW-1185">Reference proteome</keyword>